<organism evidence="1">
    <name type="scientific">Anguilla anguilla</name>
    <name type="common">European freshwater eel</name>
    <name type="synonym">Muraena anguilla</name>
    <dbReference type="NCBI Taxonomy" id="7936"/>
    <lineage>
        <taxon>Eukaryota</taxon>
        <taxon>Metazoa</taxon>
        <taxon>Chordata</taxon>
        <taxon>Craniata</taxon>
        <taxon>Vertebrata</taxon>
        <taxon>Euteleostomi</taxon>
        <taxon>Actinopterygii</taxon>
        <taxon>Neopterygii</taxon>
        <taxon>Teleostei</taxon>
        <taxon>Anguilliformes</taxon>
        <taxon>Anguillidae</taxon>
        <taxon>Anguilla</taxon>
    </lineage>
</organism>
<reference evidence="1" key="1">
    <citation type="submission" date="2014-11" db="EMBL/GenBank/DDBJ databases">
        <authorList>
            <person name="Amaro Gonzalez C."/>
        </authorList>
    </citation>
    <scope>NUCLEOTIDE SEQUENCE</scope>
</reference>
<reference evidence="1" key="2">
    <citation type="journal article" date="2015" name="Fish Shellfish Immunol.">
        <title>Early steps in the European eel (Anguilla anguilla)-Vibrio vulnificus interaction in the gills: Role of the RtxA13 toxin.</title>
        <authorList>
            <person name="Callol A."/>
            <person name="Pajuelo D."/>
            <person name="Ebbesson L."/>
            <person name="Teles M."/>
            <person name="MacKenzie S."/>
            <person name="Amaro C."/>
        </authorList>
    </citation>
    <scope>NUCLEOTIDE SEQUENCE</scope>
</reference>
<evidence type="ECO:0000313" key="1">
    <source>
        <dbReference type="EMBL" id="JAH94130.1"/>
    </source>
</evidence>
<dbReference type="AlphaFoldDB" id="A0A0E9WWZ1"/>
<protein>
    <submittedName>
        <fullName evidence="1">Uncharacterized protein</fullName>
    </submittedName>
</protein>
<name>A0A0E9WWZ1_ANGAN</name>
<sequence length="49" mass="5994">MKIRFEIYTYRKYDNNLRTVNHVLDRTSSLSQMRASSYRVMWSHRHSTG</sequence>
<dbReference type="EMBL" id="GBXM01014447">
    <property type="protein sequence ID" value="JAH94130.1"/>
    <property type="molecule type" value="Transcribed_RNA"/>
</dbReference>
<accession>A0A0E9WWZ1</accession>
<proteinExistence type="predicted"/>